<sequence length="396" mass="42537">MRSKQEVGARALPRIGSMDREQTSVASAPGGRTLGASALARRIAAEITAGGGWLGFERFMELALYAPGLGYYARGDRQFGQLPASGSDFVTAPELSPLFGRALARQVAQAMDATGTDEVWEFGAGSGALAAQLLGALGERVRRYVIVDLSGTLRERQRQTLRSALPQLAERVAWVDRLPDDGLRAVVVGNEVLDAMPVALLHWDGAHWFERGVALGVADRFVFADRPTLLRPPVEAGFVPGTTIELGRQAAAFVATLAVTLRRGAAFFIDYGFPQAEFFHPQRTGGTLMCHRAHQADAEPLLEVGEKDITAHVDFTAIALAGQDAGLEVLGYTSQAHFLINCGLVGELQDASLRERANAQKLINEHEMGELFKVLGFATTPFDAIGFAAGDRSHTL</sequence>
<evidence type="ECO:0000256" key="2">
    <source>
        <dbReference type="ARBA" id="ARBA00022679"/>
    </source>
</evidence>
<dbReference type="InterPro" id="IPR029063">
    <property type="entry name" value="SAM-dependent_MTases_sf"/>
</dbReference>
<comment type="caution">
    <text evidence="4">The sequence shown here is derived from an EMBL/GenBank/DDBJ whole genome shotgun (WGS) entry which is preliminary data.</text>
</comment>
<dbReference type="GO" id="GO:0032259">
    <property type="term" value="P:methylation"/>
    <property type="evidence" value="ECO:0007669"/>
    <property type="project" value="UniProtKB-KW"/>
</dbReference>
<keyword evidence="5" id="KW-1185">Reference proteome</keyword>
<dbReference type="AlphaFoldDB" id="A0A4V2FUI0"/>
<dbReference type="PANTHER" id="PTHR12049">
    <property type="entry name" value="PROTEIN ARGININE METHYLTRANSFERASE NDUFAF7, MITOCHONDRIAL"/>
    <property type="match status" value="1"/>
</dbReference>
<dbReference type="GO" id="GO:0035243">
    <property type="term" value="F:protein-arginine omega-N symmetric methyltransferase activity"/>
    <property type="evidence" value="ECO:0007669"/>
    <property type="project" value="TreeGrafter"/>
</dbReference>
<dbReference type="InterPro" id="IPR003788">
    <property type="entry name" value="NDUFAF7"/>
</dbReference>
<reference evidence="4 5" key="1">
    <citation type="submission" date="2019-02" db="EMBL/GenBank/DDBJ databases">
        <title>Genomic Encyclopedia of Type Strains, Phase IV (KMG-IV): sequencing the most valuable type-strain genomes for metagenomic binning, comparative biology and taxonomic classification.</title>
        <authorList>
            <person name="Goeker M."/>
        </authorList>
    </citation>
    <scope>NUCLEOTIDE SEQUENCE [LARGE SCALE GENOMIC DNA]</scope>
    <source>
        <strain evidence="4 5">DSM 19570</strain>
    </source>
</reference>
<dbReference type="SUPFAM" id="SSF53335">
    <property type="entry name" value="S-adenosyl-L-methionine-dependent methyltransferases"/>
    <property type="match status" value="1"/>
</dbReference>
<evidence type="ECO:0000256" key="3">
    <source>
        <dbReference type="SAM" id="MobiDB-lite"/>
    </source>
</evidence>
<gene>
    <name evidence="4" type="ORF">EV670_0084</name>
</gene>
<dbReference type="Proteomes" id="UP000293671">
    <property type="component" value="Unassembled WGS sequence"/>
</dbReference>
<name>A0A4V2FUI0_9BURK</name>
<dbReference type="PANTHER" id="PTHR12049:SF7">
    <property type="entry name" value="PROTEIN ARGININE METHYLTRANSFERASE NDUFAF7, MITOCHONDRIAL"/>
    <property type="match status" value="1"/>
</dbReference>
<protein>
    <submittedName>
        <fullName evidence="4">SAM-dependent MidA family methyltransferase</fullName>
    </submittedName>
</protein>
<evidence type="ECO:0000256" key="1">
    <source>
        <dbReference type="ARBA" id="ARBA00022603"/>
    </source>
</evidence>
<accession>A0A4V2FUI0</accession>
<keyword evidence="2 4" id="KW-0808">Transferase</keyword>
<evidence type="ECO:0000313" key="4">
    <source>
        <dbReference type="EMBL" id="RZU02066.1"/>
    </source>
</evidence>
<dbReference type="EMBL" id="SHKP01000004">
    <property type="protein sequence ID" value="RZU02066.1"/>
    <property type="molecule type" value="Genomic_DNA"/>
</dbReference>
<organism evidence="4 5">
    <name type="scientific">Rivibacter subsaxonicus</name>
    <dbReference type="NCBI Taxonomy" id="457575"/>
    <lineage>
        <taxon>Bacteria</taxon>
        <taxon>Pseudomonadati</taxon>
        <taxon>Pseudomonadota</taxon>
        <taxon>Betaproteobacteria</taxon>
        <taxon>Burkholderiales</taxon>
        <taxon>Rivibacter</taxon>
    </lineage>
</organism>
<dbReference type="Gene3D" id="3.40.50.12710">
    <property type="match status" value="1"/>
</dbReference>
<dbReference type="Pfam" id="PF02636">
    <property type="entry name" value="Methyltransf_28"/>
    <property type="match status" value="1"/>
</dbReference>
<evidence type="ECO:0000313" key="5">
    <source>
        <dbReference type="Proteomes" id="UP000293671"/>
    </source>
</evidence>
<dbReference type="InterPro" id="IPR038375">
    <property type="entry name" value="NDUFAF7_sf"/>
</dbReference>
<feature type="region of interest" description="Disordered" evidence="3">
    <location>
        <begin position="1"/>
        <end position="29"/>
    </location>
</feature>
<keyword evidence="1 4" id="KW-0489">Methyltransferase</keyword>
<proteinExistence type="predicted"/>